<dbReference type="SUPFAM" id="SSF55729">
    <property type="entry name" value="Acyl-CoA N-acyltransferases (Nat)"/>
    <property type="match status" value="1"/>
</dbReference>
<organism evidence="2 3">
    <name type="scientific">Exiguobacterium indicum</name>
    <dbReference type="NCBI Taxonomy" id="296995"/>
    <lineage>
        <taxon>Bacteria</taxon>
        <taxon>Bacillati</taxon>
        <taxon>Bacillota</taxon>
        <taxon>Bacilli</taxon>
        <taxon>Bacillales</taxon>
        <taxon>Bacillales Family XII. Incertae Sedis</taxon>
        <taxon>Exiguobacterium</taxon>
    </lineage>
</organism>
<evidence type="ECO:0000313" key="2">
    <source>
        <dbReference type="EMBL" id="MEI4463901.1"/>
    </source>
</evidence>
<dbReference type="Gene3D" id="3.40.630.30">
    <property type="match status" value="1"/>
</dbReference>
<dbReference type="PANTHER" id="PTHR43415">
    <property type="entry name" value="SPERMIDINE N(1)-ACETYLTRANSFERASE"/>
    <property type="match status" value="1"/>
</dbReference>
<dbReference type="Pfam" id="PF13302">
    <property type="entry name" value="Acetyltransf_3"/>
    <property type="match status" value="1"/>
</dbReference>
<dbReference type="Proteomes" id="UP001387110">
    <property type="component" value="Unassembled WGS sequence"/>
</dbReference>
<dbReference type="RefSeq" id="WP_336449735.1">
    <property type="nucleotide sequence ID" value="NZ_JBAWKY010000007.1"/>
</dbReference>
<dbReference type="PROSITE" id="PS51186">
    <property type="entry name" value="GNAT"/>
    <property type="match status" value="1"/>
</dbReference>
<proteinExistence type="predicted"/>
<feature type="domain" description="N-acetyltransferase" evidence="1">
    <location>
        <begin position="8"/>
        <end position="161"/>
    </location>
</feature>
<sequence>MNLTAKRIFLRPIDVTDAHVLFEQTQDETLRYLTGTTATFSIEQIEQHILSIQADPSRFDFAICLNSGEVIGECSILDIEAELKQAGFRISMRALPWTGQGYGTEAIACIIRFCFEELRLHQLELEVFSHNERAIASYKKVGFDIVETIPDAVSYEGRSFDEIIMRKCSPLYA</sequence>
<accession>A0ABU8ENW9</accession>
<dbReference type="PANTHER" id="PTHR43415:SF3">
    <property type="entry name" value="GNAT-FAMILY ACETYLTRANSFERASE"/>
    <property type="match status" value="1"/>
</dbReference>
<name>A0ABU8ENW9_9BACL</name>
<evidence type="ECO:0000313" key="3">
    <source>
        <dbReference type="Proteomes" id="UP001387110"/>
    </source>
</evidence>
<reference evidence="2 3" key="1">
    <citation type="submission" date="2023-12" db="EMBL/GenBank/DDBJ databases">
        <authorList>
            <person name="Easwaran N."/>
            <person name="Lazarus H.P.S."/>
        </authorList>
    </citation>
    <scope>NUCLEOTIDE SEQUENCE [LARGE SCALE GENOMIC DNA]</scope>
    <source>
        <strain evidence="2 3">VIT-2023</strain>
    </source>
</reference>
<dbReference type="EMBL" id="JBAWKY010000007">
    <property type="protein sequence ID" value="MEI4463901.1"/>
    <property type="molecule type" value="Genomic_DNA"/>
</dbReference>
<dbReference type="GO" id="GO:0016740">
    <property type="term" value="F:transferase activity"/>
    <property type="evidence" value="ECO:0007669"/>
    <property type="project" value="UniProtKB-KW"/>
</dbReference>
<dbReference type="EC" id="2.-.-.-" evidence="2"/>
<keyword evidence="2" id="KW-0808">Transferase</keyword>
<comment type="caution">
    <text evidence="2">The sequence shown here is derived from an EMBL/GenBank/DDBJ whole genome shotgun (WGS) entry which is preliminary data.</text>
</comment>
<gene>
    <name evidence="2" type="ORF">SZL87_15855</name>
</gene>
<protein>
    <submittedName>
        <fullName evidence="2">GNAT family protein</fullName>
        <ecNumber evidence="2">2.-.-.-</ecNumber>
    </submittedName>
</protein>
<evidence type="ECO:0000259" key="1">
    <source>
        <dbReference type="PROSITE" id="PS51186"/>
    </source>
</evidence>
<dbReference type="InterPro" id="IPR000182">
    <property type="entry name" value="GNAT_dom"/>
</dbReference>
<dbReference type="InterPro" id="IPR016181">
    <property type="entry name" value="Acyl_CoA_acyltransferase"/>
</dbReference>
<keyword evidence="3" id="KW-1185">Reference proteome</keyword>